<dbReference type="RefSeq" id="WP_145731198.1">
    <property type="nucleotide sequence ID" value="NZ_VITR01000004.1"/>
</dbReference>
<organism evidence="1 2">
    <name type="scientific">Nitrospirillum amazonense</name>
    <dbReference type="NCBI Taxonomy" id="28077"/>
    <lineage>
        <taxon>Bacteria</taxon>
        <taxon>Pseudomonadati</taxon>
        <taxon>Pseudomonadota</taxon>
        <taxon>Alphaproteobacteria</taxon>
        <taxon>Rhodospirillales</taxon>
        <taxon>Azospirillaceae</taxon>
        <taxon>Nitrospirillum</taxon>
    </lineage>
</organism>
<evidence type="ECO:0000313" key="1">
    <source>
        <dbReference type="EMBL" id="TWB44005.1"/>
    </source>
</evidence>
<dbReference type="OrthoDB" id="7209629at2"/>
<gene>
    <name evidence="1" type="ORF">FBZ90_104393</name>
</gene>
<evidence type="ECO:0000313" key="2">
    <source>
        <dbReference type="Proteomes" id="UP000315751"/>
    </source>
</evidence>
<reference evidence="1 2" key="1">
    <citation type="submission" date="2019-06" db="EMBL/GenBank/DDBJ databases">
        <title>Genomic Encyclopedia of Type Strains, Phase IV (KMG-V): Genome sequencing to study the core and pangenomes of soil and plant-associated prokaryotes.</title>
        <authorList>
            <person name="Whitman W."/>
        </authorList>
    </citation>
    <scope>NUCLEOTIDE SEQUENCE [LARGE SCALE GENOMIC DNA]</scope>
    <source>
        <strain evidence="1 2">BR 11622</strain>
    </source>
</reference>
<keyword evidence="2" id="KW-1185">Reference proteome</keyword>
<dbReference type="Proteomes" id="UP000315751">
    <property type="component" value="Unassembled WGS sequence"/>
</dbReference>
<comment type="caution">
    <text evidence="1">The sequence shown here is derived from an EMBL/GenBank/DDBJ whole genome shotgun (WGS) entry which is preliminary data.</text>
</comment>
<name>A0A560HCA4_9PROT</name>
<dbReference type="EMBL" id="VITR01000004">
    <property type="protein sequence ID" value="TWB44005.1"/>
    <property type="molecule type" value="Genomic_DNA"/>
</dbReference>
<protein>
    <submittedName>
        <fullName evidence="1">Uncharacterized protein</fullName>
    </submittedName>
</protein>
<sequence>MRSNLTLPTDQPGDEKEALIAAEASQFRAVLLGENRSVILTQLFDYLLERSEDRRAPKEIEIAMAVFGKSAAFDTSQDSMVRGHMSRLRQRLDHFNTGKSGPRLQIPKGEYRLILAPGPEDTEEEEAVPPPEPPPARSAAWRRLAVMVAASVLGWAALFLFEQLNGGPSPLRQTAFWGPVAVHKRLPVVAVGDFYVVVESGPDGKPRRLVMNPLIQSGRDLDNYLTLHPDDFSKLHDRDIHRVPARVATGAAAILPLVSAMRADHGIPDMTPVSQLSQDAIDSGNVIFIDYFAQLGTPRSPILQMSGFIPGENFDELRDIPSGTVFTARPASAQNSDVTHPAVPAYGYDYGYVASYPGPSGNQILVISGIEDAGLSRMIKLVSDKRELDLLARQTHGAAAFEALYQVRTVGGLIFDTSLLIARPLKMAGLGTAGR</sequence>
<accession>A0A560HCA4</accession>
<proteinExistence type="predicted"/>
<dbReference type="AlphaFoldDB" id="A0A560HCA4"/>